<evidence type="ECO:0000313" key="3">
    <source>
        <dbReference type="EMBL" id="CAB3411209.1"/>
    </source>
</evidence>
<dbReference type="PANTHER" id="PTHR21207:SF2">
    <property type="entry name" value="PARKIN COREGULATED GENE PROTEIN"/>
    <property type="match status" value="1"/>
</dbReference>
<sequence length="724" mass="82905">MARIHRECRERSLPAVRFSKPLDYFSDISDWCTSSKKYYNHHRDIVRDNIRVIKSSGPRIVPIRTVPPFCRQVYQQNTSVVPLPKMMTRSRSTDPNVVDDATQFRNMFTRGDLHVRIIHSGGPGEKPRELQWAKDPSQMKNETICALISKFSLGLSLLDHPYRFVAETGITDLLIALRNQMSLISVLPHLVRGIRAGLYSFDVEKKKFCLRTLSRVTSLPGIGPQLVPFYRQLLPPLRSVGHSRSRSDRVHYNRGRQIEEMITSTLNDLERTGGPNALINIKYLLPNYESCKYMILVVYYSIFACSLAGARPQDHEPIPIPKDSSTRPQLYRHVPSDPPAPSNLKPRRRHRHRHHYTPEYEKQLQEYEIQKKLAERQRQRQYDQYYQNYFDRMRAYAMNVHINRYRQILQQQELEKERFAKNMEEYGLRSDELAAVEQAKANIRGEHEETQKPASPFEGISEKSQIEQRSIKAESAMPVMVKRPPSAIEPRPENIDVHRKALHLESLCHRFLPTVRKHCNTGEKTEKKYASKCKGYFHDCQRFLPKEDPLYNIAYAFNSNVGLNLGTWDVKGIPYYPINEEGAIGAGRQMNIPFGSWGGGYSDHIGVRDYWSQYQEIGANWYEGKYGYKRHSCGGKRHFNRLNYCMIAIFSVSVPLKPGDAGKPIGVDVGGGVGPYYQQNQHVGVDPLNGQVNTNFGVGVPMAGVGVNTGVGVNFPGVNDILGR</sequence>
<feature type="region of interest" description="Disordered" evidence="2">
    <location>
        <begin position="314"/>
        <end position="354"/>
    </location>
</feature>
<dbReference type="AlphaFoldDB" id="A0A8S1FD25"/>
<keyword evidence="1" id="KW-0175">Coiled coil</keyword>
<evidence type="ECO:0000313" key="4">
    <source>
        <dbReference type="Proteomes" id="UP000494206"/>
    </source>
</evidence>
<dbReference type="GO" id="GO:0030544">
    <property type="term" value="F:Hsp70 protein binding"/>
    <property type="evidence" value="ECO:0007669"/>
    <property type="project" value="TreeGrafter"/>
</dbReference>
<dbReference type="Pfam" id="PF10274">
    <property type="entry name" value="ParcG"/>
    <property type="match status" value="1"/>
</dbReference>
<dbReference type="Proteomes" id="UP000494206">
    <property type="component" value="Unassembled WGS sequence"/>
</dbReference>
<feature type="compositionally biased region" description="Basic residues" evidence="2">
    <location>
        <begin position="345"/>
        <end position="354"/>
    </location>
</feature>
<feature type="coiled-coil region" evidence="1">
    <location>
        <begin position="357"/>
        <end position="429"/>
    </location>
</feature>
<dbReference type="PANTHER" id="PTHR21207">
    <property type="entry name" value="PARKIN COREGULATED GENE PROTEIN PARK2 COREGULATED"/>
    <property type="match status" value="1"/>
</dbReference>
<reference evidence="3 4" key="1">
    <citation type="submission" date="2020-04" db="EMBL/GenBank/DDBJ databases">
        <authorList>
            <person name="Laetsch R D."/>
            <person name="Stevens L."/>
            <person name="Kumar S."/>
            <person name="Blaxter L. M."/>
        </authorList>
    </citation>
    <scope>NUCLEOTIDE SEQUENCE [LARGE SCALE GENOMIC DNA]</scope>
</reference>
<protein>
    <submittedName>
        <fullName evidence="3">Uncharacterized protein</fullName>
    </submittedName>
</protein>
<accession>A0A8S1FD25</accession>
<proteinExistence type="predicted"/>
<gene>
    <name evidence="3" type="ORF">CBOVIS_LOCUS12626</name>
</gene>
<evidence type="ECO:0000256" key="1">
    <source>
        <dbReference type="SAM" id="Coils"/>
    </source>
</evidence>
<evidence type="ECO:0000256" key="2">
    <source>
        <dbReference type="SAM" id="MobiDB-lite"/>
    </source>
</evidence>
<dbReference type="OrthoDB" id="5954824at2759"/>
<dbReference type="InterPro" id="IPR019399">
    <property type="entry name" value="Parkin_co-regulated_protein"/>
</dbReference>
<organism evidence="3 4">
    <name type="scientific">Caenorhabditis bovis</name>
    <dbReference type="NCBI Taxonomy" id="2654633"/>
    <lineage>
        <taxon>Eukaryota</taxon>
        <taxon>Metazoa</taxon>
        <taxon>Ecdysozoa</taxon>
        <taxon>Nematoda</taxon>
        <taxon>Chromadorea</taxon>
        <taxon>Rhabditida</taxon>
        <taxon>Rhabditina</taxon>
        <taxon>Rhabditomorpha</taxon>
        <taxon>Rhabditoidea</taxon>
        <taxon>Rhabditidae</taxon>
        <taxon>Peloderinae</taxon>
        <taxon>Caenorhabditis</taxon>
    </lineage>
</organism>
<dbReference type="EMBL" id="CADEPM010000012">
    <property type="protein sequence ID" value="CAB3411209.1"/>
    <property type="molecule type" value="Genomic_DNA"/>
</dbReference>
<keyword evidence="4" id="KW-1185">Reference proteome</keyword>
<comment type="caution">
    <text evidence="3">The sequence shown here is derived from an EMBL/GenBank/DDBJ whole genome shotgun (WGS) entry which is preliminary data.</text>
</comment>
<dbReference type="GO" id="GO:0051879">
    <property type="term" value="F:Hsp90 protein binding"/>
    <property type="evidence" value="ECO:0007669"/>
    <property type="project" value="TreeGrafter"/>
</dbReference>
<name>A0A8S1FD25_9PELO</name>